<dbReference type="Pfam" id="PF07690">
    <property type="entry name" value="MFS_1"/>
    <property type="match status" value="1"/>
</dbReference>
<dbReference type="InterPro" id="IPR036259">
    <property type="entry name" value="MFS_trans_sf"/>
</dbReference>
<feature type="transmembrane region" description="Helical" evidence="6">
    <location>
        <begin position="305"/>
        <end position="325"/>
    </location>
</feature>
<feature type="transmembrane region" description="Helical" evidence="6">
    <location>
        <begin position="361"/>
        <end position="382"/>
    </location>
</feature>
<dbReference type="InterPro" id="IPR000849">
    <property type="entry name" value="Sugar_P_transporter"/>
</dbReference>
<evidence type="ECO:0000313" key="9">
    <source>
        <dbReference type="Proteomes" id="UP000318538"/>
    </source>
</evidence>
<feature type="transmembrane region" description="Helical" evidence="6">
    <location>
        <begin position="43"/>
        <end position="60"/>
    </location>
</feature>
<evidence type="ECO:0000259" key="7">
    <source>
        <dbReference type="PROSITE" id="PS50850"/>
    </source>
</evidence>
<dbReference type="OrthoDB" id="6360at2"/>
<evidence type="ECO:0000256" key="3">
    <source>
        <dbReference type="ARBA" id="ARBA00022692"/>
    </source>
</evidence>
<dbReference type="GO" id="GO:0005886">
    <property type="term" value="C:plasma membrane"/>
    <property type="evidence" value="ECO:0007669"/>
    <property type="project" value="UniProtKB-SubCell"/>
</dbReference>
<evidence type="ECO:0000256" key="4">
    <source>
        <dbReference type="ARBA" id="ARBA00022989"/>
    </source>
</evidence>
<evidence type="ECO:0000256" key="2">
    <source>
        <dbReference type="ARBA" id="ARBA00022475"/>
    </source>
</evidence>
<keyword evidence="4 6" id="KW-1133">Transmembrane helix</keyword>
<dbReference type="EMBL" id="CP036525">
    <property type="protein sequence ID" value="QDT06239.1"/>
    <property type="molecule type" value="Genomic_DNA"/>
</dbReference>
<feature type="transmembrane region" description="Helical" evidence="6">
    <location>
        <begin position="164"/>
        <end position="182"/>
    </location>
</feature>
<dbReference type="PIRSF" id="PIRSF002808">
    <property type="entry name" value="Hexose_phosphate_transp"/>
    <property type="match status" value="1"/>
</dbReference>
<reference evidence="8 9" key="1">
    <citation type="submission" date="2019-02" db="EMBL/GenBank/DDBJ databases">
        <title>Deep-cultivation of Planctomycetes and their phenomic and genomic characterization uncovers novel biology.</title>
        <authorList>
            <person name="Wiegand S."/>
            <person name="Jogler M."/>
            <person name="Boedeker C."/>
            <person name="Pinto D."/>
            <person name="Vollmers J."/>
            <person name="Rivas-Marin E."/>
            <person name="Kohn T."/>
            <person name="Peeters S.H."/>
            <person name="Heuer A."/>
            <person name="Rast P."/>
            <person name="Oberbeckmann S."/>
            <person name="Bunk B."/>
            <person name="Jeske O."/>
            <person name="Meyerdierks A."/>
            <person name="Storesund J.E."/>
            <person name="Kallscheuer N."/>
            <person name="Luecker S."/>
            <person name="Lage O.M."/>
            <person name="Pohl T."/>
            <person name="Merkel B.J."/>
            <person name="Hornburger P."/>
            <person name="Mueller R.-W."/>
            <person name="Bruemmer F."/>
            <person name="Labrenz M."/>
            <person name="Spormann A.M."/>
            <person name="Op den Camp H."/>
            <person name="Overmann J."/>
            <person name="Amann R."/>
            <person name="Jetten M.S.M."/>
            <person name="Mascher T."/>
            <person name="Medema M.H."/>
            <person name="Devos D.P."/>
            <person name="Kaster A.-K."/>
            <person name="Ovreas L."/>
            <person name="Rohde M."/>
            <person name="Galperin M.Y."/>
            <person name="Jogler C."/>
        </authorList>
    </citation>
    <scope>NUCLEOTIDE SEQUENCE [LARGE SCALE GENOMIC DNA]</scope>
    <source>
        <strain evidence="8 9">K22_7</strain>
    </source>
</reference>
<dbReference type="Proteomes" id="UP000318538">
    <property type="component" value="Chromosome"/>
</dbReference>
<keyword evidence="3 6" id="KW-0812">Transmembrane</keyword>
<dbReference type="GO" id="GO:0022857">
    <property type="term" value="F:transmembrane transporter activity"/>
    <property type="evidence" value="ECO:0007669"/>
    <property type="project" value="InterPro"/>
</dbReference>
<dbReference type="InterPro" id="IPR011701">
    <property type="entry name" value="MFS"/>
</dbReference>
<dbReference type="PROSITE" id="PS50850">
    <property type="entry name" value="MFS"/>
    <property type="match status" value="1"/>
</dbReference>
<keyword evidence="5 6" id="KW-0472">Membrane</keyword>
<dbReference type="RefSeq" id="WP_145172748.1">
    <property type="nucleotide sequence ID" value="NZ_CP036525.1"/>
</dbReference>
<name>A0A517NGH9_9BACT</name>
<gene>
    <name evidence="8" type="primary">sauU</name>
    <name evidence="8" type="ORF">K227x_46480</name>
</gene>
<feature type="domain" description="Major facilitator superfamily (MFS) profile" evidence="7">
    <location>
        <begin position="7"/>
        <end position="418"/>
    </location>
</feature>
<dbReference type="CDD" id="cd17319">
    <property type="entry name" value="MFS_ExuT_GudP_like"/>
    <property type="match status" value="1"/>
</dbReference>
<feature type="transmembrane region" description="Helical" evidence="6">
    <location>
        <begin position="269"/>
        <end position="293"/>
    </location>
</feature>
<feature type="transmembrane region" description="Helical" evidence="6">
    <location>
        <begin position="394"/>
        <end position="411"/>
    </location>
</feature>
<dbReference type="InterPro" id="IPR050382">
    <property type="entry name" value="MFS_Na/Anion_cotransporter"/>
</dbReference>
<dbReference type="PANTHER" id="PTHR11662">
    <property type="entry name" value="SOLUTE CARRIER FAMILY 17"/>
    <property type="match status" value="1"/>
</dbReference>
<keyword evidence="2" id="KW-1003">Cell membrane</keyword>
<dbReference type="InterPro" id="IPR020846">
    <property type="entry name" value="MFS_dom"/>
</dbReference>
<dbReference type="PANTHER" id="PTHR11662:SF399">
    <property type="entry name" value="FI19708P1-RELATED"/>
    <property type="match status" value="1"/>
</dbReference>
<comment type="subcellular location">
    <subcellularLocation>
        <location evidence="1">Cell membrane</location>
        <topology evidence="1">Multi-pass membrane protein</topology>
    </subcellularLocation>
</comment>
<dbReference type="Gene3D" id="1.20.1250.20">
    <property type="entry name" value="MFS general substrate transporter like domains"/>
    <property type="match status" value="2"/>
</dbReference>
<sequence>MPIRFFLILGAFFVSVLMWVDRACISAAKSDIATDLGFDDRQMGWVMAAFSLGYALFQVPSGKLADRYGPRVVMTVVCLMWSLFTALTGVVRGWTAMIGLRFLFGMGEAGGYPTLARAFTQWLPMNERGITNSISFSGGRLGAALAMPGVVWLMSALGGWEQTFYFFGAVGIAFAATWFFLFRDSPETHFAVTERERDYIVNSRDPAKKQGETATAEQAPIRFAEMLRSPNMLMLMFQYVAHNFTFFFTVTWFFPYLKETFSLTKDQTALYAAVPLLCGVVGNWIAGFTVDRLYSRGRWQASRRIPAAIGFVLSAIGMSACINMNTPVTAVAAMSVAIFGADMILSPSWSTCMDIGGKSAGAVSGAMNMVGNLGAFCTSLAFPYLYRWTGTHEPFFYIASGLNVVAIFMWFRIRPDVEMADEVRTVN</sequence>
<protein>
    <submittedName>
        <fullName evidence="8">Putative sulfoacetate transporter SauU</fullName>
    </submittedName>
</protein>
<dbReference type="KEGG" id="rlc:K227x_46480"/>
<evidence type="ECO:0000313" key="8">
    <source>
        <dbReference type="EMBL" id="QDT06239.1"/>
    </source>
</evidence>
<dbReference type="AlphaFoldDB" id="A0A517NGH9"/>
<organism evidence="8 9">
    <name type="scientific">Rubripirellula lacrimiformis</name>
    <dbReference type="NCBI Taxonomy" id="1930273"/>
    <lineage>
        <taxon>Bacteria</taxon>
        <taxon>Pseudomonadati</taxon>
        <taxon>Planctomycetota</taxon>
        <taxon>Planctomycetia</taxon>
        <taxon>Pirellulales</taxon>
        <taxon>Pirellulaceae</taxon>
        <taxon>Rubripirellula</taxon>
    </lineage>
</organism>
<evidence type="ECO:0000256" key="1">
    <source>
        <dbReference type="ARBA" id="ARBA00004651"/>
    </source>
</evidence>
<evidence type="ECO:0000256" key="5">
    <source>
        <dbReference type="ARBA" id="ARBA00023136"/>
    </source>
</evidence>
<keyword evidence="9" id="KW-1185">Reference proteome</keyword>
<feature type="transmembrane region" description="Helical" evidence="6">
    <location>
        <begin position="232"/>
        <end position="257"/>
    </location>
</feature>
<dbReference type="SUPFAM" id="SSF103473">
    <property type="entry name" value="MFS general substrate transporter"/>
    <property type="match status" value="1"/>
</dbReference>
<accession>A0A517NGH9</accession>
<feature type="transmembrane region" description="Helical" evidence="6">
    <location>
        <begin position="72"/>
        <end position="94"/>
    </location>
</feature>
<proteinExistence type="predicted"/>
<evidence type="ECO:0000256" key="6">
    <source>
        <dbReference type="SAM" id="Phobius"/>
    </source>
</evidence>